<comment type="similarity">
    <text evidence="7">Belongs to the glycosyltransferase 87 family.</text>
</comment>
<keyword evidence="3" id="KW-0808">Transferase</keyword>
<evidence type="ECO:0000313" key="10">
    <source>
        <dbReference type="Proteomes" id="UP000399805"/>
    </source>
</evidence>
<feature type="transmembrane region" description="Helical" evidence="8">
    <location>
        <begin position="377"/>
        <end position="394"/>
    </location>
</feature>
<evidence type="ECO:0000256" key="3">
    <source>
        <dbReference type="ARBA" id="ARBA00022679"/>
    </source>
</evidence>
<feature type="transmembrane region" description="Helical" evidence="8">
    <location>
        <begin position="267"/>
        <end position="284"/>
    </location>
</feature>
<gene>
    <name evidence="9" type="ORF">AA23TX_03867</name>
</gene>
<keyword evidence="2" id="KW-1003">Cell membrane</keyword>
<dbReference type="GO" id="GO:0005886">
    <property type="term" value="C:plasma membrane"/>
    <property type="evidence" value="ECO:0007669"/>
    <property type="project" value="UniProtKB-SubCell"/>
</dbReference>
<dbReference type="Pfam" id="PF09594">
    <property type="entry name" value="GT87"/>
    <property type="match status" value="1"/>
</dbReference>
<sequence length="416" mass="44378">MRGMIRGVRARLGNAYVLLGAQALVLVALLVSYNDGRWRFPAYRVDLDVYRLGSAALLRGDALYGTLPRTGDGQFLLFTYPPFAAIVLAPLAVLPYWAACLVVTVGTLGLLALVLVTVLRALGARSDWRRVGALLLAAEVLEPVLRTVYAGQLDLLLLALVVLDVLVDTPRWPRGLLIGLAAAIKLTPAIFLLYLLLRRDTRAAVTGVVTFLAATGLGFLLAGTDSVRYWTSALWDTGRVGEPTYAGDQSLLGLLARAGVPAEARTAWWLPLVAVVLVLTALGVRRALAAGETVVALGLNAVGGLLVSPISWTHHWVWAVVVLLGWAGLARRTRRRAFAAVAGAGAVLFVSGPQWWWPRGGEVERDWNFAQQLTGNGYVLFGLAMLVTAVLVRFPRSADDLSGAVPAAATASPLPG</sequence>
<evidence type="ECO:0000256" key="6">
    <source>
        <dbReference type="ARBA" id="ARBA00023136"/>
    </source>
</evidence>
<evidence type="ECO:0000256" key="2">
    <source>
        <dbReference type="ARBA" id="ARBA00022475"/>
    </source>
</evidence>
<evidence type="ECO:0000313" key="9">
    <source>
        <dbReference type="EMBL" id="VVJ18846.1"/>
    </source>
</evidence>
<evidence type="ECO:0000256" key="5">
    <source>
        <dbReference type="ARBA" id="ARBA00022989"/>
    </source>
</evidence>
<feature type="transmembrane region" description="Helical" evidence="8">
    <location>
        <begin position="12"/>
        <end position="33"/>
    </location>
</feature>
<evidence type="ECO:0000256" key="1">
    <source>
        <dbReference type="ARBA" id="ARBA00004651"/>
    </source>
</evidence>
<dbReference type="GO" id="GO:0016758">
    <property type="term" value="F:hexosyltransferase activity"/>
    <property type="evidence" value="ECO:0007669"/>
    <property type="project" value="InterPro"/>
</dbReference>
<evidence type="ECO:0000256" key="4">
    <source>
        <dbReference type="ARBA" id="ARBA00022692"/>
    </source>
</evidence>
<accession>A0A6I8LTQ7</accession>
<evidence type="ECO:0000256" key="7">
    <source>
        <dbReference type="ARBA" id="ARBA00024033"/>
    </source>
</evidence>
<comment type="subcellular location">
    <subcellularLocation>
        <location evidence="1">Cell membrane</location>
        <topology evidence="1">Multi-pass membrane protein</topology>
    </subcellularLocation>
</comment>
<dbReference type="AlphaFoldDB" id="A0A6I8LTQ7"/>
<proteinExistence type="inferred from homology"/>
<protein>
    <submittedName>
        <fullName evidence="9">Integral membrane protein</fullName>
    </submittedName>
</protein>
<keyword evidence="5 8" id="KW-1133">Transmembrane helix</keyword>
<name>A0A6I8LTQ7_9PSEU</name>
<feature type="transmembrane region" description="Helical" evidence="8">
    <location>
        <begin position="96"/>
        <end position="122"/>
    </location>
</feature>
<organism evidence="9 10">
    <name type="scientific">Amycolatopsis camponoti</name>
    <dbReference type="NCBI Taxonomy" id="2606593"/>
    <lineage>
        <taxon>Bacteria</taxon>
        <taxon>Bacillati</taxon>
        <taxon>Actinomycetota</taxon>
        <taxon>Actinomycetes</taxon>
        <taxon>Pseudonocardiales</taxon>
        <taxon>Pseudonocardiaceae</taxon>
        <taxon>Amycolatopsis</taxon>
    </lineage>
</organism>
<dbReference type="Proteomes" id="UP000399805">
    <property type="component" value="Unassembled WGS sequence"/>
</dbReference>
<evidence type="ECO:0000256" key="8">
    <source>
        <dbReference type="SAM" id="Phobius"/>
    </source>
</evidence>
<dbReference type="InterPro" id="IPR018584">
    <property type="entry name" value="GT87"/>
</dbReference>
<feature type="transmembrane region" description="Helical" evidence="8">
    <location>
        <begin position="313"/>
        <end position="330"/>
    </location>
</feature>
<keyword evidence="6 8" id="KW-0472">Membrane</keyword>
<feature type="transmembrane region" description="Helical" evidence="8">
    <location>
        <begin position="143"/>
        <end position="163"/>
    </location>
</feature>
<keyword evidence="4 8" id="KW-0812">Transmembrane</keyword>
<feature type="transmembrane region" description="Helical" evidence="8">
    <location>
        <begin position="337"/>
        <end position="357"/>
    </location>
</feature>
<feature type="transmembrane region" description="Helical" evidence="8">
    <location>
        <begin position="175"/>
        <end position="196"/>
    </location>
</feature>
<dbReference type="EMBL" id="CABVGP010000001">
    <property type="protein sequence ID" value="VVJ18846.1"/>
    <property type="molecule type" value="Genomic_DNA"/>
</dbReference>
<keyword evidence="10" id="KW-1185">Reference proteome</keyword>
<reference evidence="9 10" key="1">
    <citation type="submission" date="2019-09" db="EMBL/GenBank/DDBJ databases">
        <authorList>
            <person name="Leyn A S."/>
        </authorList>
    </citation>
    <scope>NUCLEOTIDE SEQUENCE [LARGE SCALE GENOMIC DNA]</scope>
    <source>
        <strain evidence="9">AA231_1</strain>
    </source>
</reference>
<feature type="transmembrane region" description="Helical" evidence="8">
    <location>
        <begin position="203"/>
        <end position="222"/>
    </location>
</feature>